<keyword evidence="4" id="KW-1185">Reference proteome</keyword>
<evidence type="ECO:0000313" key="3">
    <source>
        <dbReference type="Ensembl" id="ENSHHUP00000087602.1"/>
    </source>
</evidence>
<protein>
    <submittedName>
        <fullName evidence="3">Uncharacterized protein</fullName>
    </submittedName>
</protein>
<sequence>ANYRALWHTEKTKYTITDTPVLATAREVAKNLHPKLYTKDWDKVKATGFFMPGDAVPIKQCIHNNKVQSDVSITVFTFI</sequence>
<dbReference type="Ensembl" id="ENSHHUT00000090339.1">
    <property type="protein sequence ID" value="ENSHHUP00000087602.1"/>
    <property type="gene ID" value="ENSHHUG00000050658.1"/>
</dbReference>
<dbReference type="PANTHER" id="PTHR11039:SF37">
    <property type="entry name" value="NEBULIN"/>
    <property type="match status" value="1"/>
</dbReference>
<evidence type="ECO:0000256" key="1">
    <source>
        <dbReference type="ARBA" id="ARBA00022737"/>
    </source>
</evidence>
<reference evidence="4" key="1">
    <citation type="submission" date="2018-06" db="EMBL/GenBank/DDBJ databases">
        <title>Genome assembly of Danube salmon.</title>
        <authorList>
            <person name="Macqueen D.J."/>
            <person name="Gundappa M.K."/>
        </authorList>
    </citation>
    <scope>NUCLEOTIDE SEQUENCE [LARGE SCALE GENOMIC DNA]</scope>
</reference>
<evidence type="ECO:0000256" key="2">
    <source>
        <dbReference type="ARBA" id="ARBA00023203"/>
    </source>
</evidence>
<dbReference type="STRING" id="62062.ENSHHUP00000087602"/>
<dbReference type="InterPro" id="IPR055297">
    <property type="entry name" value="NEBU/NEBL"/>
</dbReference>
<organism evidence="3 4">
    <name type="scientific">Hucho hucho</name>
    <name type="common">huchen</name>
    <dbReference type="NCBI Taxonomy" id="62062"/>
    <lineage>
        <taxon>Eukaryota</taxon>
        <taxon>Metazoa</taxon>
        <taxon>Chordata</taxon>
        <taxon>Craniata</taxon>
        <taxon>Vertebrata</taxon>
        <taxon>Euteleostomi</taxon>
        <taxon>Actinopterygii</taxon>
        <taxon>Neopterygii</taxon>
        <taxon>Teleostei</taxon>
        <taxon>Protacanthopterygii</taxon>
        <taxon>Salmoniformes</taxon>
        <taxon>Salmonidae</taxon>
        <taxon>Salmoninae</taxon>
        <taxon>Hucho</taxon>
    </lineage>
</organism>
<dbReference type="PROSITE" id="PS51216">
    <property type="entry name" value="NEBULIN"/>
    <property type="match status" value="1"/>
</dbReference>
<dbReference type="GO" id="GO:0030018">
    <property type="term" value="C:Z disc"/>
    <property type="evidence" value="ECO:0007669"/>
    <property type="project" value="InterPro"/>
</dbReference>
<dbReference type="InterPro" id="IPR000900">
    <property type="entry name" value="Nebulin_repeat"/>
</dbReference>
<reference evidence="3" key="3">
    <citation type="submission" date="2025-09" db="UniProtKB">
        <authorList>
            <consortium name="Ensembl"/>
        </authorList>
    </citation>
    <scope>IDENTIFICATION</scope>
</reference>
<dbReference type="GO" id="GO:0071691">
    <property type="term" value="P:cardiac muscle thin filament assembly"/>
    <property type="evidence" value="ECO:0007669"/>
    <property type="project" value="TreeGrafter"/>
</dbReference>
<dbReference type="PANTHER" id="PTHR11039">
    <property type="entry name" value="NEBULIN"/>
    <property type="match status" value="1"/>
</dbReference>
<name>A0A4W5RG29_9TELE</name>
<dbReference type="AlphaFoldDB" id="A0A4W5RG29"/>
<accession>A0A4W5RG29</accession>
<dbReference type="GO" id="GO:0051015">
    <property type="term" value="F:actin filament binding"/>
    <property type="evidence" value="ECO:0007669"/>
    <property type="project" value="InterPro"/>
</dbReference>
<proteinExistence type="predicted"/>
<keyword evidence="1" id="KW-0677">Repeat</keyword>
<keyword evidence="2" id="KW-0009">Actin-binding</keyword>
<dbReference type="GeneTree" id="ENSGT00940000154533"/>
<reference evidence="3" key="2">
    <citation type="submission" date="2025-08" db="UniProtKB">
        <authorList>
            <consortium name="Ensembl"/>
        </authorList>
    </citation>
    <scope>IDENTIFICATION</scope>
</reference>
<dbReference type="Proteomes" id="UP000314982">
    <property type="component" value="Unassembled WGS sequence"/>
</dbReference>
<evidence type="ECO:0000313" key="4">
    <source>
        <dbReference type="Proteomes" id="UP000314982"/>
    </source>
</evidence>